<keyword evidence="3" id="KW-1185">Reference proteome</keyword>
<feature type="compositionally biased region" description="Low complexity" evidence="1">
    <location>
        <begin position="69"/>
        <end position="80"/>
    </location>
</feature>
<organism evidence="2 3">
    <name type="scientific">Caerostris extrusa</name>
    <name type="common">Bark spider</name>
    <name type="synonym">Caerostris bankana</name>
    <dbReference type="NCBI Taxonomy" id="172846"/>
    <lineage>
        <taxon>Eukaryota</taxon>
        <taxon>Metazoa</taxon>
        <taxon>Ecdysozoa</taxon>
        <taxon>Arthropoda</taxon>
        <taxon>Chelicerata</taxon>
        <taxon>Arachnida</taxon>
        <taxon>Araneae</taxon>
        <taxon>Araneomorphae</taxon>
        <taxon>Entelegynae</taxon>
        <taxon>Araneoidea</taxon>
        <taxon>Araneidae</taxon>
        <taxon>Caerostris</taxon>
    </lineage>
</organism>
<feature type="compositionally biased region" description="Basic and acidic residues" evidence="1">
    <location>
        <begin position="81"/>
        <end position="94"/>
    </location>
</feature>
<sequence length="286" mass="31953">MKSVSDESSSSSSTDLAIEEEIRKFPPLHIYHQNNQKIPKFQQKEPTHKVSFSTPSYNEEDVTSKPVSDESSSTTPPSKSVTDEEKETKLDSENGAHTTIEISSSSKETHSPQITTQASPSRKGYGVKGSSFGHKISTTGIQEQNPIIHETSEVPGTSSVVPTTIDEDTYVEDNKIQTTLKPLYYETTLQPLGEAHTKESIHIKEITSPKIIGVKGRKPTTPATTEVRTTPTVKPTTTEKLKMPMLKIARLKKNHNHYIMKQLPPLLHLRHSKKKTQLKKLYLLML</sequence>
<reference evidence="2 3" key="1">
    <citation type="submission" date="2021-06" db="EMBL/GenBank/DDBJ databases">
        <title>Caerostris extrusa draft genome.</title>
        <authorList>
            <person name="Kono N."/>
            <person name="Arakawa K."/>
        </authorList>
    </citation>
    <scope>NUCLEOTIDE SEQUENCE [LARGE SCALE GENOMIC DNA]</scope>
</reference>
<dbReference type="EMBL" id="BPLR01010028">
    <property type="protein sequence ID" value="GIY36297.1"/>
    <property type="molecule type" value="Genomic_DNA"/>
</dbReference>
<evidence type="ECO:0000256" key="1">
    <source>
        <dbReference type="SAM" id="MobiDB-lite"/>
    </source>
</evidence>
<name>A0AAV4SUR6_CAEEX</name>
<feature type="region of interest" description="Disordered" evidence="1">
    <location>
        <begin position="27"/>
        <end position="129"/>
    </location>
</feature>
<feature type="compositionally biased region" description="Low complexity" evidence="1">
    <location>
        <begin position="97"/>
        <end position="106"/>
    </location>
</feature>
<dbReference type="Proteomes" id="UP001054945">
    <property type="component" value="Unassembled WGS sequence"/>
</dbReference>
<accession>A0AAV4SUR6</accession>
<dbReference type="AlphaFoldDB" id="A0AAV4SUR6"/>
<proteinExistence type="predicted"/>
<evidence type="ECO:0000313" key="3">
    <source>
        <dbReference type="Proteomes" id="UP001054945"/>
    </source>
</evidence>
<comment type="caution">
    <text evidence="2">The sequence shown here is derived from an EMBL/GenBank/DDBJ whole genome shotgun (WGS) entry which is preliminary data.</text>
</comment>
<protein>
    <submittedName>
        <fullName evidence="2">Uncharacterized protein</fullName>
    </submittedName>
</protein>
<feature type="region of interest" description="Disordered" evidence="1">
    <location>
        <begin position="1"/>
        <end position="20"/>
    </location>
</feature>
<gene>
    <name evidence="2" type="ORF">CEXT_731481</name>
</gene>
<evidence type="ECO:0000313" key="2">
    <source>
        <dbReference type="EMBL" id="GIY36297.1"/>
    </source>
</evidence>